<proteinExistence type="predicted"/>
<reference evidence="2" key="1">
    <citation type="journal article" date="2019" name="Int. J. Syst. Evol. Microbiol.">
        <title>The Global Catalogue of Microorganisms (GCM) 10K type strain sequencing project: providing services to taxonomists for standard genome sequencing and annotation.</title>
        <authorList>
            <consortium name="The Broad Institute Genomics Platform"/>
            <consortium name="The Broad Institute Genome Sequencing Center for Infectious Disease"/>
            <person name="Wu L."/>
            <person name="Ma J."/>
        </authorList>
    </citation>
    <scope>NUCLEOTIDE SEQUENCE [LARGE SCALE GENOMIC DNA]</scope>
    <source>
        <strain evidence="2">CGMCC 4.7466</strain>
    </source>
</reference>
<dbReference type="Proteomes" id="UP001595818">
    <property type="component" value="Unassembled WGS sequence"/>
</dbReference>
<keyword evidence="2" id="KW-1185">Reference proteome</keyword>
<protein>
    <recommendedName>
        <fullName evidence="3">START domain-containing protein</fullName>
    </recommendedName>
</protein>
<dbReference type="SUPFAM" id="SSF55961">
    <property type="entry name" value="Bet v1-like"/>
    <property type="match status" value="1"/>
</dbReference>
<organism evidence="1 2">
    <name type="scientific">Negadavirga shengliensis</name>
    <dbReference type="NCBI Taxonomy" id="1389218"/>
    <lineage>
        <taxon>Bacteria</taxon>
        <taxon>Pseudomonadati</taxon>
        <taxon>Bacteroidota</taxon>
        <taxon>Cytophagia</taxon>
        <taxon>Cytophagales</taxon>
        <taxon>Cyclobacteriaceae</taxon>
        <taxon>Negadavirga</taxon>
    </lineage>
</organism>
<evidence type="ECO:0000313" key="1">
    <source>
        <dbReference type="EMBL" id="MFC4872506.1"/>
    </source>
</evidence>
<dbReference type="RefSeq" id="WP_377064951.1">
    <property type="nucleotide sequence ID" value="NZ_JBHSJJ010000006.1"/>
</dbReference>
<dbReference type="Gene3D" id="3.30.530.20">
    <property type="match status" value="1"/>
</dbReference>
<dbReference type="InterPro" id="IPR023393">
    <property type="entry name" value="START-like_dom_sf"/>
</dbReference>
<sequence length="209" mass="24430">MILMILHLMMGIFQLFAGDIGAGGKPEDFLVIRKDNGMELAERWVKSEGKTDRREVRIVMTVSTDPANFLRTLMDENMGRAWNVNSTDYRIMITGKDKWISYIQYDLPFPLSDRACYFTNHSISYGDKMMVYFKSSHSDIFPHDANYEKITGLEGKWILQREGRHYILSYHIISVPDKSLPRWIVDPVIRKNLWKSMENLRAILEKNTT</sequence>
<gene>
    <name evidence="1" type="ORF">ACFPFU_12475</name>
</gene>
<comment type="caution">
    <text evidence="1">The sequence shown here is derived from an EMBL/GenBank/DDBJ whole genome shotgun (WGS) entry which is preliminary data.</text>
</comment>
<evidence type="ECO:0000313" key="2">
    <source>
        <dbReference type="Proteomes" id="UP001595818"/>
    </source>
</evidence>
<accession>A0ABV9T1E9</accession>
<evidence type="ECO:0008006" key="3">
    <source>
        <dbReference type="Google" id="ProtNLM"/>
    </source>
</evidence>
<name>A0ABV9T1E9_9BACT</name>
<dbReference type="EMBL" id="JBHSJJ010000006">
    <property type="protein sequence ID" value="MFC4872506.1"/>
    <property type="molecule type" value="Genomic_DNA"/>
</dbReference>